<dbReference type="EMBL" id="AJDQ01000012">
    <property type="protein sequence ID" value="EOI53718.1"/>
    <property type="molecule type" value="Genomic_DNA"/>
</dbReference>
<dbReference type="Pfam" id="PF04203">
    <property type="entry name" value="Sortase"/>
    <property type="match status" value="1"/>
</dbReference>
<keyword evidence="7" id="KW-1185">Reference proteome</keyword>
<feature type="compositionally biased region" description="Low complexity" evidence="3">
    <location>
        <begin position="147"/>
        <end position="156"/>
    </location>
</feature>
<dbReference type="GO" id="GO:0016787">
    <property type="term" value="F:hydrolase activity"/>
    <property type="evidence" value="ECO:0007669"/>
    <property type="project" value="UniProtKB-KW"/>
</dbReference>
<dbReference type="eggNOG" id="COG3764">
    <property type="taxonomic scope" value="Bacteria"/>
</dbReference>
<feature type="active site" description="Proton donor/acceptor" evidence="2">
    <location>
        <position position="256"/>
    </location>
</feature>
<feature type="active site" description="Acyl-thioester intermediate" evidence="2">
    <location>
        <position position="324"/>
    </location>
</feature>
<feature type="region of interest" description="Disordered" evidence="3">
    <location>
        <begin position="123"/>
        <end position="201"/>
    </location>
</feature>
<organism evidence="4 6">
    <name type="scientific">Enterococcus gilvus ATCC BAA-350</name>
    <dbReference type="NCBI Taxonomy" id="1158614"/>
    <lineage>
        <taxon>Bacteria</taxon>
        <taxon>Bacillati</taxon>
        <taxon>Bacillota</taxon>
        <taxon>Bacilli</taxon>
        <taxon>Lactobacillales</taxon>
        <taxon>Enterococcaceae</taxon>
        <taxon>Enterococcus</taxon>
    </lineage>
</organism>
<name>R2XGH7_9ENTE</name>
<dbReference type="OrthoDB" id="3177627at2"/>
<accession>R2XGH7</accession>
<evidence type="ECO:0008006" key="8">
    <source>
        <dbReference type="Google" id="ProtNLM"/>
    </source>
</evidence>
<keyword evidence="1" id="KW-0378">Hydrolase</keyword>
<dbReference type="SUPFAM" id="SSF63817">
    <property type="entry name" value="Sortase"/>
    <property type="match status" value="1"/>
</dbReference>
<evidence type="ECO:0000313" key="4">
    <source>
        <dbReference type="EMBL" id="EOI53718.1"/>
    </source>
</evidence>
<gene>
    <name evidence="5" type="ORF">I592_00292</name>
    <name evidence="4" type="ORF">UKC_03670</name>
</gene>
<evidence type="ECO:0000313" key="5">
    <source>
        <dbReference type="EMBL" id="EOW81007.1"/>
    </source>
</evidence>
<evidence type="ECO:0000256" key="1">
    <source>
        <dbReference type="ARBA" id="ARBA00022801"/>
    </source>
</evidence>
<dbReference type="InterPro" id="IPR005754">
    <property type="entry name" value="Sortase"/>
</dbReference>
<proteinExistence type="predicted"/>
<dbReference type="Proteomes" id="UP000013750">
    <property type="component" value="Unassembled WGS sequence"/>
</dbReference>
<reference evidence="5 7" key="2">
    <citation type="submission" date="2013-03" db="EMBL/GenBank/DDBJ databases">
        <title>The Genome Sequence of Enterococcus gilvus ATCC BAA-350 (PacBio/Illumina hybrid assembly).</title>
        <authorList>
            <consortium name="The Broad Institute Genomics Platform"/>
            <consortium name="The Broad Institute Genome Sequencing Center for Infectious Disease"/>
            <person name="Earl A."/>
            <person name="Russ C."/>
            <person name="Gilmore M."/>
            <person name="Surin D."/>
            <person name="Walker B."/>
            <person name="Young S."/>
            <person name="Zeng Q."/>
            <person name="Gargeya S."/>
            <person name="Fitzgerald M."/>
            <person name="Haas B."/>
            <person name="Abouelleil A."/>
            <person name="Allen A.W."/>
            <person name="Alvarado L."/>
            <person name="Arachchi H.M."/>
            <person name="Berlin A.M."/>
            <person name="Chapman S.B."/>
            <person name="Gainer-Dewar J."/>
            <person name="Goldberg J."/>
            <person name="Griggs A."/>
            <person name="Gujja S."/>
            <person name="Hansen M."/>
            <person name="Howarth C."/>
            <person name="Imamovic A."/>
            <person name="Ireland A."/>
            <person name="Larimer J."/>
            <person name="McCowan C."/>
            <person name="Murphy C."/>
            <person name="Pearson M."/>
            <person name="Poon T.W."/>
            <person name="Priest M."/>
            <person name="Roberts A."/>
            <person name="Saif S."/>
            <person name="Shea T."/>
            <person name="Sisk P."/>
            <person name="Sykes S."/>
            <person name="Wortman J."/>
            <person name="Nusbaum C."/>
            <person name="Birren B."/>
        </authorList>
    </citation>
    <scope>NUCLEOTIDE SEQUENCE [LARGE SCALE GENOMIC DNA]</scope>
    <source>
        <strain evidence="5 7">ATCC BAA-350</strain>
    </source>
</reference>
<comment type="caution">
    <text evidence="4">The sequence shown here is derived from an EMBL/GenBank/DDBJ whole genome shotgun (WGS) entry which is preliminary data.</text>
</comment>
<dbReference type="Gene3D" id="2.40.260.10">
    <property type="entry name" value="Sortase"/>
    <property type="match status" value="1"/>
</dbReference>
<evidence type="ECO:0000256" key="2">
    <source>
        <dbReference type="PIRSR" id="PIRSR605754-1"/>
    </source>
</evidence>
<dbReference type="EMBL" id="ASWH01000001">
    <property type="protein sequence ID" value="EOW81007.1"/>
    <property type="molecule type" value="Genomic_DNA"/>
</dbReference>
<dbReference type="Proteomes" id="UP000014160">
    <property type="component" value="Unassembled WGS sequence"/>
</dbReference>
<protein>
    <recommendedName>
        <fullName evidence="8">Sortase</fullName>
    </recommendedName>
</protein>
<evidence type="ECO:0000256" key="3">
    <source>
        <dbReference type="SAM" id="MobiDB-lite"/>
    </source>
</evidence>
<dbReference type="PATRIC" id="fig|1158614.3.peg.3656"/>
<evidence type="ECO:0000313" key="6">
    <source>
        <dbReference type="Proteomes" id="UP000013750"/>
    </source>
</evidence>
<sequence>MKIPRRKQFITSVVIVCLLLLAGPFHFYSVAEAKATPKDKTAQENQVKIHGDDTITIVPTDSFHPYQYYKAVNENLRPIKMTFNTIDASKPGHYELTLSAKNKQDYDERKVSIIVEEATTENKAAANQVNESSIAKPSAPEPSYQAPVETTTPTETQQKDSEGTQEAPPQPEQSNTQPSVPPQETPHEAKTTEPTVPETPAIPANQISFLGYSLPYQNAGQGSGQGIIDGGGTAATWGGSPIQSGSDNQNTHFIGHNPGVFSAILSLSAGQSITVTDQAGNAASYVVTGVVQVDDSGRDIHSGQDHWGQITSAGGGERITLQTCLSDTVNQIVFAQG</sequence>
<evidence type="ECO:0000313" key="7">
    <source>
        <dbReference type="Proteomes" id="UP000014160"/>
    </source>
</evidence>
<reference evidence="4 6" key="1">
    <citation type="submission" date="2013-02" db="EMBL/GenBank/DDBJ databases">
        <title>The Genome Sequence of Enterococcus gilvus ATCC BAA-350.</title>
        <authorList>
            <consortium name="The Broad Institute Genome Sequencing Platform"/>
            <consortium name="The Broad Institute Genome Sequencing Center for Infectious Disease"/>
            <person name="Earl A.M."/>
            <person name="Gilmore M.S."/>
            <person name="Lebreton F."/>
            <person name="Walker B."/>
            <person name="Young S.K."/>
            <person name="Zeng Q."/>
            <person name="Gargeya S."/>
            <person name="Fitzgerald M."/>
            <person name="Haas B."/>
            <person name="Abouelleil A."/>
            <person name="Alvarado L."/>
            <person name="Arachchi H.M."/>
            <person name="Berlin A.M."/>
            <person name="Chapman S.B."/>
            <person name="Dewar J."/>
            <person name="Goldberg J."/>
            <person name="Griggs A."/>
            <person name="Gujja S."/>
            <person name="Hansen M."/>
            <person name="Howarth C."/>
            <person name="Imamovic A."/>
            <person name="Larimer J."/>
            <person name="McCowan C."/>
            <person name="Murphy C."/>
            <person name="Neiman D."/>
            <person name="Pearson M."/>
            <person name="Priest M."/>
            <person name="Roberts A."/>
            <person name="Saif S."/>
            <person name="Shea T."/>
            <person name="Sisk P."/>
            <person name="Sykes S."/>
            <person name="Wortman J."/>
            <person name="Nusbaum C."/>
            <person name="Birren B."/>
        </authorList>
    </citation>
    <scope>NUCLEOTIDE SEQUENCE [LARGE SCALE GENOMIC DNA]</scope>
    <source>
        <strain evidence="4 6">ATCC BAA-350</strain>
    </source>
</reference>
<dbReference type="HOGENOM" id="CLU_820716_0_0_9"/>
<dbReference type="InterPro" id="IPR023365">
    <property type="entry name" value="Sortase_dom-sf"/>
</dbReference>
<dbReference type="AlphaFoldDB" id="R2XGH7"/>